<dbReference type="Proteomes" id="UP000306192">
    <property type="component" value="Unassembled WGS sequence"/>
</dbReference>
<gene>
    <name evidence="2" type="ORF">D4765_08535</name>
</gene>
<proteinExistence type="predicted"/>
<dbReference type="InterPro" id="IPR020843">
    <property type="entry name" value="ER"/>
</dbReference>
<dbReference type="Pfam" id="PF00107">
    <property type="entry name" value="ADH_zinc_N"/>
    <property type="match status" value="1"/>
</dbReference>
<dbReference type="InterPro" id="IPR011032">
    <property type="entry name" value="GroES-like_sf"/>
</dbReference>
<dbReference type="SUPFAM" id="SSF50129">
    <property type="entry name" value="GroES-like"/>
    <property type="match status" value="1"/>
</dbReference>
<dbReference type="InterPro" id="IPR051397">
    <property type="entry name" value="Zn-ADH-like_protein"/>
</dbReference>
<dbReference type="Gene3D" id="3.40.50.720">
    <property type="entry name" value="NAD(P)-binding Rossmann-like Domain"/>
    <property type="match status" value="1"/>
</dbReference>
<dbReference type="AlphaFoldDB" id="A0A4T2C0L7"/>
<dbReference type="SUPFAM" id="SSF51735">
    <property type="entry name" value="NAD(P)-binding Rossmann-fold domains"/>
    <property type="match status" value="1"/>
</dbReference>
<evidence type="ECO:0000313" key="2">
    <source>
        <dbReference type="EMBL" id="TIH37440.1"/>
    </source>
</evidence>
<organism evidence="2 3">
    <name type="scientific">Subtercola vilae</name>
    <dbReference type="NCBI Taxonomy" id="2056433"/>
    <lineage>
        <taxon>Bacteria</taxon>
        <taxon>Bacillati</taxon>
        <taxon>Actinomycetota</taxon>
        <taxon>Actinomycetes</taxon>
        <taxon>Micrococcales</taxon>
        <taxon>Microbacteriaceae</taxon>
        <taxon>Subtercola</taxon>
    </lineage>
</organism>
<dbReference type="PANTHER" id="PTHR43677:SF11">
    <property type="entry name" value="ZINC-CONTAINING ALCOHOL DEHYDROGENASE"/>
    <property type="match status" value="1"/>
</dbReference>
<comment type="caution">
    <text evidence="2">The sequence shown here is derived from an EMBL/GenBank/DDBJ whole genome shotgun (WGS) entry which is preliminary data.</text>
</comment>
<dbReference type="SMART" id="SM00829">
    <property type="entry name" value="PKS_ER"/>
    <property type="match status" value="1"/>
</dbReference>
<keyword evidence="3" id="KW-1185">Reference proteome</keyword>
<sequence>MHAAVVRDWATPPRYEVFADPTALGEHEEVVEVLASGLHPRVRSQAAGSHYTSTDTLPLIPGIDGVGRRADGTLVYFVLPDTNLGALAEQTVVDARRLVTLPASSDPVLLAAAMNPAMSSWIALRDRLSFTAGESVLIMGATGSAGQLAVQVAKHLGAGEIVVAGRGQARLDLLRALGADRTIDLAGPLEQVAADYAARAAEVDVVLDYLWGPPTELALPALLQARRDRGRLLSWIEIGSVAGPDIALPSAALRQANVHFLGSGQGSASTAGILASLPALVEELSRGSFVIDAVTRPLRDVEAVWGERSQSSGERIVLVP</sequence>
<dbReference type="RefSeq" id="WP_136641866.1">
    <property type="nucleotide sequence ID" value="NZ_QYRT01000012.1"/>
</dbReference>
<dbReference type="InterPro" id="IPR013149">
    <property type="entry name" value="ADH-like_C"/>
</dbReference>
<evidence type="ECO:0000259" key="1">
    <source>
        <dbReference type="SMART" id="SM00829"/>
    </source>
</evidence>
<accession>A0A4T2C0L7</accession>
<dbReference type="GO" id="GO:0016491">
    <property type="term" value="F:oxidoreductase activity"/>
    <property type="evidence" value="ECO:0007669"/>
    <property type="project" value="InterPro"/>
</dbReference>
<feature type="domain" description="Enoyl reductase (ER)" evidence="1">
    <location>
        <begin position="10"/>
        <end position="318"/>
    </location>
</feature>
<reference evidence="2 3" key="1">
    <citation type="journal article" date="2019" name="Microorganisms">
        <title>Systematic Affiliation and Genome Analysis of Subtercola vilae DB165(T) with Particular Emphasis on Cold Adaptation of an Isolate from a High-Altitude Cold Volcano Lake.</title>
        <authorList>
            <person name="Villalobos A.S."/>
            <person name="Wiese J."/>
            <person name="Imhoff J.F."/>
            <person name="Dorador C."/>
            <person name="Keller A."/>
            <person name="Hentschel U."/>
        </authorList>
    </citation>
    <scope>NUCLEOTIDE SEQUENCE [LARGE SCALE GENOMIC DNA]</scope>
    <source>
        <strain evidence="2 3">DB165</strain>
    </source>
</reference>
<dbReference type="OrthoDB" id="9787435at2"/>
<protein>
    <submittedName>
        <fullName evidence="2">Zinc-binding alcohol dehydrogenase family protein</fullName>
    </submittedName>
</protein>
<evidence type="ECO:0000313" key="3">
    <source>
        <dbReference type="Proteomes" id="UP000306192"/>
    </source>
</evidence>
<dbReference type="EMBL" id="QYRT01000012">
    <property type="protein sequence ID" value="TIH37440.1"/>
    <property type="molecule type" value="Genomic_DNA"/>
</dbReference>
<name>A0A4T2C0L7_9MICO</name>
<dbReference type="InterPro" id="IPR036291">
    <property type="entry name" value="NAD(P)-bd_dom_sf"/>
</dbReference>
<dbReference type="Gene3D" id="3.90.180.10">
    <property type="entry name" value="Medium-chain alcohol dehydrogenases, catalytic domain"/>
    <property type="match status" value="1"/>
</dbReference>
<dbReference type="PANTHER" id="PTHR43677">
    <property type="entry name" value="SHORT-CHAIN DEHYDROGENASE/REDUCTASE"/>
    <property type="match status" value="1"/>
</dbReference>